<dbReference type="Proteomes" id="UP000249782">
    <property type="component" value="Unassembled WGS sequence"/>
</dbReference>
<dbReference type="AlphaFoldDB" id="A0A328PHF6"/>
<dbReference type="Gene3D" id="3.40.640.10">
    <property type="entry name" value="Type I PLP-dependent aspartate aminotransferase-like (Major domain)"/>
    <property type="match status" value="1"/>
</dbReference>
<accession>A0A328PHF6</accession>
<keyword evidence="5" id="KW-0663">Pyridoxal phosphate</keyword>
<dbReference type="RefSeq" id="WP_112094052.1">
    <property type="nucleotide sequence ID" value="NZ_QLOE01000006.1"/>
</dbReference>
<comment type="caution">
    <text evidence="8">The sequence shown here is derived from an EMBL/GenBank/DDBJ whole genome shotgun (WGS) entry which is preliminary data.</text>
</comment>
<evidence type="ECO:0000259" key="7">
    <source>
        <dbReference type="Pfam" id="PF00266"/>
    </source>
</evidence>
<evidence type="ECO:0000256" key="4">
    <source>
        <dbReference type="ARBA" id="ARBA00022679"/>
    </source>
</evidence>
<gene>
    <name evidence="8" type="ORF">DPC56_05380</name>
</gene>
<keyword evidence="9" id="KW-1185">Reference proteome</keyword>
<dbReference type="InterPro" id="IPR016454">
    <property type="entry name" value="Cysteine_dSase"/>
</dbReference>
<dbReference type="InterPro" id="IPR015424">
    <property type="entry name" value="PyrdxlP-dep_Trfase"/>
</dbReference>
<proteinExistence type="inferred from homology"/>
<dbReference type="InterPro" id="IPR015421">
    <property type="entry name" value="PyrdxlP-dep_Trfase_major"/>
</dbReference>
<dbReference type="SUPFAM" id="SSF53383">
    <property type="entry name" value="PLP-dependent transferases"/>
    <property type="match status" value="1"/>
</dbReference>
<evidence type="ECO:0000313" key="9">
    <source>
        <dbReference type="Proteomes" id="UP000249782"/>
    </source>
</evidence>
<organism evidence="8 9">
    <name type="scientific">Methanothermobacter tenebrarum</name>
    <dbReference type="NCBI Taxonomy" id="680118"/>
    <lineage>
        <taxon>Archaea</taxon>
        <taxon>Methanobacteriati</taxon>
        <taxon>Methanobacteriota</taxon>
        <taxon>Methanomada group</taxon>
        <taxon>Methanobacteria</taxon>
        <taxon>Methanobacteriales</taxon>
        <taxon>Methanobacteriaceae</taxon>
        <taxon>Methanothermobacter</taxon>
    </lineage>
</organism>
<evidence type="ECO:0000313" key="8">
    <source>
        <dbReference type="EMBL" id="RAO78864.1"/>
    </source>
</evidence>
<dbReference type="PANTHER" id="PTHR43586:SF8">
    <property type="entry name" value="CYSTEINE DESULFURASE 1, CHLOROPLASTIC"/>
    <property type="match status" value="1"/>
</dbReference>
<reference evidence="8 9" key="1">
    <citation type="submission" date="2018-06" db="EMBL/GenBank/DDBJ databases">
        <title>Draft genome sequence of hyperthermophilic methanogen Methanothermobacter tenebrarum sp. MCM-B 1447.</title>
        <authorList>
            <person name="Pore S.D."/>
            <person name="Dagar S."/>
            <person name="Dhakephalkar P.K."/>
        </authorList>
    </citation>
    <scope>NUCLEOTIDE SEQUENCE [LARGE SCALE GENOMIC DNA]</scope>
    <source>
        <strain evidence="8 9">MCM B 1447</strain>
    </source>
</reference>
<comment type="catalytic activity">
    <reaction evidence="6">
        <text>(sulfur carrier)-H + L-cysteine = (sulfur carrier)-SH + L-alanine</text>
        <dbReference type="Rhea" id="RHEA:43892"/>
        <dbReference type="Rhea" id="RHEA-COMP:14737"/>
        <dbReference type="Rhea" id="RHEA-COMP:14739"/>
        <dbReference type="ChEBI" id="CHEBI:29917"/>
        <dbReference type="ChEBI" id="CHEBI:35235"/>
        <dbReference type="ChEBI" id="CHEBI:57972"/>
        <dbReference type="ChEBI" id="CHEBI:64428"/>
        <dbReference type="EC" id="2.8.1.7"/>
    </reaction>
</comment>
<sequence length="401" mass="44734">MNPKELRKDIPLLENYVYLDAASTTPTPRPVVEAMDKYYYEYNANTGRGAYSLAVKATEKLEEARKKIADFVNAQAEEIIFTKNTTESINLVATGLTFEKGDSIIVPNIEHHSNFLPWLKLRKKEGVNIKIIKADKNGIIDPGRVEEAVDENTKLITVTHVSNAIGSVQDIKEIGRIAEENNILFMVDAAQSFGHMKVDVKKFKADFIAFPGHKGALGPVGTGFLYCNIQSVDELEPPNLGGGTVIDVLEDQFKLEEPPRRFEAGTLNIAGFIGLGRAIDYLKRIGMDKIEKHGKDLTRRLYESLTEINTLECYGDPKNIYGIVSFNIDNINPDDVARMLDEMAWICVRSGHHCAIPAMRHLGVHEKGGTVRASIHYYNILEDIEILTETINEIAKMGSVK</sequence>
<dbReference type="PIRSF" id="PIRSF005572">
    <property type="entry name" value="NifS"/>
    <property type="match status" value="1"/>
</dbReference>
<dbReference type="InterPro" id="IPR015422">
    <property type="entry name" value="PyrdxlP-dep_Trfase_small"/>
</dbReference>
<dbReference type="GO" id="GO:0031071">
    <property type="term" value="F:cysteine desulfurase activity"/>
    <property type="evidence" value="ECO:0007669"/>
    <property type="project" value="UniProtKB-EC"/>
</dbReference>
<evidence type="ECO:0000256" key="2">
    <source>
        <dbReference type="ARBA" id="ARBA00010447"/>
    </source>
</evidence>
<dbReference type="InterPro" id="IPR010970">
    <property type="entry name" value="Cys_dSase_SufS"/>
</dbReference>
<dbReference type="GO" id="GO:0030170">
    <property type="term" value="F:pyridoxal phosphate binding"/>
    <property type="evidence" value="ECO:0007669"/>
    <property type="project" value="InterPro"/>
</dbReference>
<dbReference type="InterPro" id="IPR000192">
    <property type="entry name" value="Aminotrans_V_dom"/>
</dbReference>
<keyword evidence="4" id="KW-0808">Transferase</keyword>
<dbReference type="OrthoDB" id="5817at2157"/>
<feature type="domain" description="Aminotransferase class V" evidence="7">
    <location>
        <begin position="17"/>
        <end position="387"/>
    </location>
</feature>
<dbReference type="EMBL" id="QLOE01000006">
    <property type="protein sequence ID" value="RAO78864.1"/>
    <property type="molecule type" value="Genomic_DNA"/>
</dbReference>
<dbReference type="PANTHER" id="PTHR43586">
    <property type="entry name" value="CYSTEINE DESULFURASE"/>
    <property type="match status" value="1"/>
</dbReference>
<evidence type="ECO:0000256" key="3">
    <source>
        <dbReference type="ARBA" id="ARBA00012239"/>
    </source>
</evidence>
<dbReference type="CDD" id="cd06453">
    <property type="entry name" value="SufS_like"/>
    <property type="match status" value="1"/>
</dbReference>
<protein>
    <recommendedName>
        <fullName evidence="3">cysteine desulfurase</fullName>
        <ecNumber evidence="3">2.8.1.7</ecNumber>
    </recommendedName>
</protein>
<dbReference type="Pfam" id="PF00266">
    <property type="entry name" value="Aminotran_5"/>
    <property type="match status" value="1"/>
</dbReference>
<name>A0A328PHF6_9EURY</name>
<evidence type="ECO:0000256" key="1">
    <source>
        <dbReference type="ARBA" id="ARBA00001933"/>
    </source>
</evidence>
<evidence type="ECO:0000256" key="5">
    <source>
        <dbReference type="ARBA" id="ARBA00022898"/>
    </source>
</evidence>
<comment type="similarity">
    <text evidence="2">Belongs to the class-V pyridoxal-phosphate-dependent aminotransferase family. Csd subfamily.</text>
</comment>
<comment type="cofactor">
    <cofactor evidence="1">
        <name>pyridoxal 5'-phosphate</name>
        <dbReference type="ChEBI" id="CHEBI:597326"/>
    </cofactor>
</comment>
<dbReference type="GO" id="GO:0006534">
    <property type="term" value="P:cysteine metabolic process"/>
    <property type="evidence" value="ECO:0007669"/>
    <property type="project" value="InterPro"/>
</dbReference>
<dbReference type="EC" id="2.8.1.7" evidence="3"/>
<evidence type="ECO:0000256" key="6">
    <source>
        <dbReference type="ARBA" id="ARBA00050776"/>
    </source>
</evidence>
<dbReference type="Gene3D" id="3.90.1150.10">
    <property type="entry name" value="Aspartate Aminotransferase, domain 1"/>
    <property type="match status" value="1"/>
</dbReference>